<dbReference type="EMBL" id="BEZZ01189542">
    <property type="protein sequence ID" value="GCC46336.1"/>
    <property type="molecule type" value="Genomic_DNA"/>
</dbReference>
<dbReference type="AlphaFoldDB" id="A0A401TUN6"/>
<comment type="caution">
    <text evidence="1">The sequence shown here is derived from an EMBL/GenBank/DDBJ whole genome shotgun (WGS) entry which is preliminary data.</text>
</comment>
<accession>A0A401TUN6</accession>
<evidence type="ECO:0000313" key="2">
    <source>
        <dbReference type="Proteomes" id="UP000287033"/>
    </source>
</evidence>
<reference evidence="1 2" key="1">
    <citation type="journal article" date="2018" name="Nat. Ecol. Evol.">
        <title>Shark genomes provide insights into elasmobranch evolution and the origin of vertebrates.</title>
        <authorList>
            <person name="Hara Y"/>
            <person name="Yamaguchi K"/>
            <person name="Onimaru K"/>
            <person name="Kadota M"/>
            <person name="Koyanagi M"/>
            <person name="Keeley SD"/>
            <person name="Tatsumi K"/>
            <person name="Tanaka K"/>
            <person name="Motone F"/>
            <person name="Kageyama Y"/>
            <person name="Nozu R"/>
            <person name="Adachi N"/>
            <person name="Nishimura O"/>
            <person name="Nakagawa R"/>
            <person name="Tanegashima C"/>
            <person name="Kiyatake I"/>
            <person name="Matsumoto R"/>
            <person name="Murakumo K"/>
            <person name="Nishida K"/>
            <person name="Terakita A"/>
            <person name="Kuratani S"/>
            <person name="Sato K"/>
            <person name="Hyodo S Kuraku.S."/>
        </authorList>
    </citation>
    <scope>NUCLEOTIDE SEQUENCE [LARGE SCALE GENOMIC DNA]</scope>
</reference>
<proteinExistence type="predicted"/>
<name>A0A401TUN6_CHIPU</name>
<feature type="non-terminal residue" evidence="1">
    <location>
        <position position="48"/>
    </location>
</feature>
<sequence length="48" mass="5659">MGGHPARIERNRVFQADFRALRIAARGTCATKRFVEFRRLLLIDLRCR</sequence>
<evidence type="ECO:0000313" key="1">
    <source>
        <dbReference type="EMBL" id="GCC46336.1"/>
    </source>
</evidence>
<protein>
    <submittedName>
        <fullName evidence="1">Uncharacterized protein</fullName>
    </submittedName>
</protein>
<organism evidence="1 2">
    <name type="scientific">Chiloscyllium punctatum</name>
    <name type="common">Brownbanded bambooshark</name>
    <name type="synonym">Hemiscyllium punctatum</name>
    <dbReference type="NCBI Taxonomy" id="137246"/>
    <lineage>
        <taxon>Eukaryota</taxon>
        <taxon>Metazoa</taxon>
        <taxon>Chordata</taxon>
        <taxon>Craniata</taxon>
        <taxon>Vertebrata</taxon>
        <taxon>Chondrichthyes</taxon>
        <taxon>Elasmobranchii</taxon>
        <taxon>Galeomorphii</taxon>
        <taxon>Galeoidea</taxon>
        <taxon>Orectolobiformes</taxon>
        <taxon>Hemiscylliidae</taxon>
        <taxon>Chiloscyllium</taxon>
    </lineage>
</organism>
<gene>
    <name evidence="1" type="ORF">chiPu_0030665</name>
</gene>
<dbReference type="Proteomes" id="UP000287033">
    <property type="component" value="Unassembled WGS sequence"/>
</dbReference>
<keyword evidence="2" id="KW-1185">Reference proteome</keyword>